<organism evidence="3 4">
    <name type="scientific">Sphenostylis stenocarpa</name>
    <dbReference type="NCBI Taxonomy" id="92480"/>
    <lineage>
        <taxon>Eukaryota</taxon>
        <taxon>Viridiplantae</taxon>
        <taxon>Streptophyta</taxon>
        <taxon>Embryophyta</taxon>
        <taxon>Tracheophyta</taxon>
        <taxon>Spermatophyta</taxon>
        <taxon>Magnoliopsida</taxon>
        <taxon>eudicotyledons</taxon>
        <taxon>Gunneridae</taxon>
        <taxon>Pentapetalae</taxon>
        <taxon>rosids</taxon>
        <taxon>fabids</taxon>
        <taxon>Fabales</taxon>
        <taxon>Fabaceae</taxon>
        <taxon>Papilionoideae</taxon>
        <taxon>50 kb inversion clade</taxon>
        <taxon>NPAAA clade</taxon>
        <taxon>indigoferoid/millettioid clade</taxon>
        <taxon>Phaseoleae</taxon>
        <taxon>Sphenostylis</taxon>
    </lineage>
</organism>
<reference evidence="3" key="1">
    <citation type="submission" date="2023-10" db="EMBL/GenBank/DDBJ databases">
        <authorList>
            <person name="Domelevo Entfellner J.-B."/>
        </authorList>
    </citation>
    <scope>NUCLEOTIDE SEQUENCE</scope>
</reference>
<keyword evidence="4" id="KW-1185">Reference proteome</keyword>
<dbReference type="EMBL" id="OY731402">
    <property type="protein sequence ID" value="CAJ1956982.1"/>
    <property type="molecule type" value="Genomic_DNA"/>
</dbReference>
<keyword evidence="1" id="KW-0547">Nucleotide-binding</keyword>
<dbReference type="Gramene" id="rna-AYBTSS11_LOCUS16956">
    <property type="protein sequence ID" value="CAJ1956982.1"/>
    <property type="gene ID" value="gene-AYBTSS11_LOCUS16956"/>
</dbReference>
<evidence type="ECO:0000256" key="2">
    <source>
        <dbReference type="ARBA" id="ARBA00022840"/>
    </source>
</evidence>
<accession>A0AA86SWK3</accession>
<dbReference type="Gene3D" id="1.10.510.10">
    <property type="entry name" value="Transferase(Phosphotransferase) domain 1"/>
    <property type="match status" value="1"/>
</dbReference>
<sequence>MHQLSNLSNSEAATLTEKSDVYSFGVVIIEIISDRPALSYGLPTEKISLASRALDSELNGELHEMIDPNPVGKVRVSSLKKVWEVLKGA</sequence>
<gene>
    <name evidence="3" type="ORF">AYBTSS11_LOCUS16956</name>
</gene>
<dbReference type="AlphaFoldDB" id="A0AA86SWK3"/>
<evidence type="ECO:0000313" key="4">
    <source>
        <dbReference type="Proteomes" id="UP001189624"/>
    </source>
</evidence>
<evidence type="ECO:0008006" key="5">
    <source>
        <dbReference type="Google" id="ProtNLM"/>
    </source>
</evidence>
<name>A0AA86SWK3_9FABA</name>
<dbReference type="GO" id="GO:0005524">
    <property type="term" value="F:ATP binding"/>
    <property type="evidence" value="ECO:0007669"/>
    <property type="project" value="UniProtKB-KW"/>
</dbReference>
<proteinExistence type="predicted"/>
<dbReference type="Proteomes" id="UP001189624">
    <property type="component" value="Chromosome 5"/>
</dbReference>
<dbReference type="InterPro" id="IPR011009">
    <property type="entry name" value="Kinase-like_dom_sf"/>
</dbReference>
<dbReference type="PANTHER" id="PTHR46008:SF2">
    <property type="entry name" value="LEAF RUST 10 DISEASE-RESISTANCE LOCUS RECEPTOR-LIKE PROTEIN KINASE-LIKE 1.4"/>
    <property type="match status" value="1"/>
</dbReference>
<evidence type="ECO:0000256" key="1">
    <source>
        <dbReference type="ARBA" id="ARBA00022741"/>
    </source>
</evidence>
<evidence type="ECO:0000313" key="3">
    <source>
        <dbReference type="EMBL" id="CAJ1956982.1"/>
    </source>
</evidence>
<protein>
    <recommendedName>
        <fullName evidence="5">Protein kinase domain-containing protein</fullName>
    </recommendedName>
</protein>
<dbReference type="PANTHER" id="PTHR46008">
    <property type="entry name" value="LEAF RUST 10 DISEASE-RESISTANCE LOCUS RECEPTOR-LIKE PROTEIN KINASE-LIKE 1.4"/>
    <property type="match status" value="1"/>
</dbReference>
<dbReference type="SUPFAM" id="SSF56112">
    <property type="entry name" value="Protein kinase-like (PK-like)"/>
    <property type="match status" value="1"/>
</dbReference>
<keyword evidence="2" id="KW-0067">ATP-binding</keyword>
<dbReference type="GO" id="GO:0016301">
    <property type="term" value="F:kinase activity"/>
    <property type="evidence" value="ECO:0007669"/>
    <property type="project" value="TreeGrafter"/>
</dbReference>